<dbReference type="SUPFAM" id="SSF53098">
    <property type="entry name" value="Ribonuclease H-like"/>
    <property type="match status" value="1"/>
</dbReference>
<dbReference type="SUPFAM" id="SSF101690">
    <property type="entry name" value="PAZ domain"/>
    <property type="match status" value="1"/>
</dbReference>
<evidence type="ECO:0000256" key="1">
    <source>
        <dbReference type="SAM" id="MobiDB-lite"/>
    </source>
</evidence>
<feature type="compositionally biased region" description="Basic residues" evidence="1">
    <location>
        <begin position="247"/>
        <end position="257"/>
    </location>
</feature>
<dbReference type="CDD" id="cd04657">
    <property type="entry name" value="Piwi_ago-like"/>
    <property type="match status" value="1"/>
</dbReference>
<dbReference type="Pfam" id="PF16488">
    <property type="entry name" value="ArgoL2"/>
    <property type="match status" value="1"/>
</dbReference>
<organism evidence="3 4">
    <name type="scientific">Fusarium zealandicum</name>
    <dbReference type="NCBI Taxonomy" id="1053134"/>
    <lineage>
        <taxon>Eukaryota</taxon>
        <taxon>Fungi</taxon>
        <taxon>Dikarya</taxon>
        <taxon>Ascomycota</taxon>
        <taxon>Pezizomycotina</taxon>
        <taxon>Sordariomycetes</taxon>
        <taxon>Hypocreomycetidae</taxon>
        <taxon>Hypocreales</taxon>
        <taxon>Nectriaceae</taxon>
        <taxon>Fusarium</taxon>
        <taxon>Fusarium staphyleae species complex</taxon>
    </lineage>
</organism>
<sequence>MADRGDRGGRGGRGGRGARGGRGGAPPEGRGGGRGAGRGGGGGGPQESRGGGRGGGRGDGDRGGFRGDFGGRGGGRGDGDRGGFRGDFGGRGGGRGDGDRGGFRGSFSGPGRGRGGPDRGRGGPRGGRGRGRGGFDMGPPVFTIDGGVPQPDPAITELENEVVRRQTASVGQLTSKMGKLAVGEKKPQDEDKFPARPAFGTKGTPVKLWANYYRILTKIPVIYKYTMTVKQVVTEKEAEAQEGAAKPKGKGKPAKAQKKPEAREVKGRKLYFVIREAMSELSKNDKSLLLATEFKSQLVSLQKLKLENDNTLRLNMVSEANPEKVDVFEIAFHGPIEARVDQMHKYLDSTTDTAGDTGAASEESDDPAKALAFPKFPDVVDALNIIFGYGPRSKIDHVSAVGSSRFFPFRNGGIATDMTMMGRPLIAARGFFQSARLGTGRILLNTNVTHGIFKVAGKCDEIFRNLGVHAVQKTDRQGMSRLKLLDKFLPKSRVWVNMTLSNGKKVRRPKAIFGLAKAFEIKRHWSGPNPPKFDAGWDYAGPKNVSFFLEANGSSRYVTVFEYYKTKYNIQVGDYPLLNLGNAAKPTFVPAEFVEIQPGQAVKAKLNSKESTEMVNFACRSPYANALSITTDARETLGLDDPLLDRFGISVDKQLLTVHGRVLVAPAVSYLDAKRKPTEIRPVAASWNMRNVKVFKAGTPIQRWTFVNVVPSSRFGPVQRNVPEQFAQFMNGMDIRINNVMVTPITETITFDDWRRGRIDEFFQWAKINNIDFLLVVLGSMDSEIYNKIKTLADCTYGIHTSCVQADKFRDANPGYFANVALKWNLKVGGVNHKLRNEFGIIKEGKTMVVGYDVTHPTNMPSGKSDEAPSLVGLVATIDRDMGQWPSASWEQSSKQEMLDETLTEAFKSRLELWQKHNNKQLPENIVIFRDGVSEGQFAQVIQKELPRIRIACNSKYPKDRQPKITLVVSVKRHQTRFYPTTEENLPSNRNIQNGTVVDRGVTQARYWDFFLTAHASIKGTARPAHYTVLLDEIFRAKHGAEAANELEKFTHELCYLFGRATKAVSICPPAYYADIVCTRARAHRPELFDVSDVESVATSGQGSSMSGNKQVHGALRDSMYYI</sequence>
<name>A0A8H4URG9_9HYPO</name>
<dbReference type="InterPro" id="IPR036397">
    <property type="entry name" value="RNaseH_sf"/>
</dbReference>
<gene>
    <name evidence="3" type="ORF">FZEAL_2050</name>
</gene>
<reference evidence="3" key="1">
    <citation type="journal article" date="2020" name="BMC Genomics">
        <title>Correction to: Identification and distribution of gene clusters required for synthesis of sphingolipid metabolism inhibitors in diverse species of the filamentous fungus Fusarium.</title>
        <authorList>
            <person name="Kim H.S."/>
            <person name="Lohmar J.M."/>
            <person name="Busman M."/>
            <person name="Brown D.W."/>
            <person name="Naumann T.A."/>
            <person name="Divon H.H."/>
            <person name="Lysoe E."/>
            <person name="Uhlig S."/>
            <person name="Proctor R.H."/>
        </authorList>
    </citation>
    <scope>NUCLEOTIDE SEQUENCE</scope>
    <source>
        <strain evidence="3">NRRL 22465</strain>
    </source>
</reference>
<dbReference type="Pfam" id="PF02170">
    <property type="entry name" value="PAZ"/>
    <property type="match status" value="1"/>
</dbReference>
<feature type="compositionally biased region" description="Gly residues" evidence="1">
    <location>
        <begin position="11"/>
        <end position="55"/>
    </location>
</feature>
<dbReference type="Pfam" id="PF08699">
    <property type="entry name" value="ArgoL1"/>
    <property type="match status" value="1"/>
</dbReference>
<dbReference type="Gene3D" id="3.40.50.2300">
    <property type="match status" value="1"/>
</dbReference>
<evidence type="ECO:0000259" key="2">
    <source>
        <dbReference type="PROSITE" id="PS50822"/>
    </source>
</evidence>
<reference evidence="3" key="2">
    <citation type="submission" date="2020-05" db="EMBL/GenBank/DDBJ databases">
        <authorList>
            <person name="Kim H.-S."/>
            <person name="Proctor R.H."/>
            <person name="Brown D.W."/>
        </authorList>
    </citation>
    <scope>NUCLEOTIDE SEQUENCE</scope>
    <source>
        <strain evidence="3">NRRL 22465</strain>
    </source>
</reference>
<dbReference type="InterPro" id="IPR036085">
    <property type="entry name" value="PAZ_dom_sf"/>
</dbReference>
<dbReference type="InterPro" id="IPR003165">
    <property type="entry name" value="Piwi"/>
</dbReference>
<dbReference type="Pfam" id="PF02171">
    <property type="entry name" value="Piwi"/>
    <property type="match status" value="1"/>
</dbReference>
<keyword evidence="4" id="KW-1185">Reference proteome</keyword>
<comment type="caution">
    <text evidence="3">The sequence shown here is derived from an EMBL/GenBank/DDBJ whole genome shotgun (WGS) entry which is preliminary data.</text>
</comment>
<dbReference type="PANTHER" id="PTHR22891">
    <property type="entry name" value="EUKARYOTIC TRANSLATION INITIATION FACTOR 2C"/>
    <property type="match status" value="1"/>
</dbReference>
<dbReference type="CDD" id="cd02846">
    <property type="entry name" value="PAZ_argonaute_like"/>
    <property type="match status" value="1"/>
</dbReference>
<dbReference type="InterPro" id="IPR032472">
    <property type="entry name" value="ArgoL2"/>
</dbReference>
<dbReference type="OrthoDB" id="10252740at2759"/>
<dbReference type="InterPro" id="IPR003100">
    <property type="entry name" value="PAZ_dom"/>
</dbReference>
<dbReference type="PROSITE" id="PS50822">
    <property type="entry name" value="PIWI"/>
    <property type="match status" value="1"/>
</dbReference>
<dbReference type="EMBL" id="JABEYC010000128">
    <property type="protein sequence ID" value="KAF4982301.1"/>
    <property type="molecule type" value="Genomic_DNA"/>
</dbReference>
<dbReference type="Gene3D" id="3.30.420.10">
    <property type="entry name" value="Ribonuclease H-like superfamily/Ribonuclease H"/>
    <property type="match status" value="1"/>
</dbReference>
<dbReference type="Proteomes" id="UP000635477">
    <property type="component" value="Unassembled WGS sequence"/>
</dbReference>
<dbReference type="AlphaFoldDB" id="A0A8H4URG9"/>
<dbReference type="InterPro" id="IPR012337">
    <property type="entry name" value="RNaseH-like_sf"/>
</dbReference>
<dbReference type="GO" id="GO:0003723">
    <property type="term" value="F:RNA binding"/>
    <property type="evidence" value="ECO:0007669"/>
    <property type="project" value="InterPro"/>
</dbReference>
<dbReference type="Gene3D" id="2.170.260.10">
    <property type="entry name" value="paz domain"/>
    <property type="match status" value="1"/>
</dbReference>
<evidence type="ECO:0000313" key="4">
    <source>
        <dbReference type="Proteomes" id="UP000635477"/>
    </source>
</evidence>
<evidence type="ECO:0000313" key="3">
    <source>
        <dbReference type="EMBL" id="KAF4982301.1"/>
    </source>
</evidence>
<accession>A0A8H4URG9</accession>
<feature type="domain" description="Piwi" evidence="2">
    <location>
        <begin position="773"/>
        <end position="1086"/>
    </location>
</feature>
<feature type="region of interest" description="Disordered" evidence="1">
    <location>
        <begin position="1"/>
        <end position="154"/>
    </location>
</feature>
<protein>
    <recommendedName>
        <fullName evidence="2">Piwi domain-containing protein</fullName>
    </recommendedName>
</protein>
<proteinExistence type="predicted"/>
<dbReference type="SMART" id="SM00950">
    <property type="entry name" value="Piwi"/>
    <property type="match status" value="1"/>
</dbReference>
<feature type="compositionally biased region" description="Basic and acidic residues" evidence="1">
    <location>
        <begin position="56"/>
        <end position="65"/>
    </location>
</feature>
<feature type="compositionally biased region" description="Basic and acidic residues" evidence="1">
    <location>
        <begin position="75"/>
        <end position="84"/>
    </location>
</feature>
<dbReference type="InterPro" id="IPR014811">
    <property type="entry name" value="ArgoL1"/>
</dbReference>
<feature type="region of interest" description="Disordered" evidence="1">
    <location>
        <begin position="239"/>
        <end position="262"/>
    </location>
</feature>
<dbReference type="InterPro" id="IPR045246">
    <property type="entry name" value="Piwi_ago-like"/>
</dbReference>
<dbReference type="SMART" id="SM01163">
    <property type="entry name" value="DUF1785"/>
    <property type="match status" value="1"/>
</dbReference>